<gene>
    <name evidence="3" type="ORF">BC938DRAFT_471369</name>
</gene>
<dbReference type="AlphaFoldDB" id="A0A433Q892"/>
<accession>A0A433Q892</accession>
<feature type="compositionally biased region" description="Low complexity" evidence="1">
    <location>
        <begin position="517"/>
        <end position="527"/>
    </location>
</feature>
<reference evidence="3 4" key="1">
    <citation type="journal article" date="2018" name="New Phytol.">
        <title>Phylogenomics of Endogonaceae and evolution of mycorrhizas within Mucoromycota.</title>
        <authorList>
            <person name="Chang Y."/>
            <person name="Desiro A."/>
            <person name="Na H."/>
            <person name="Sandor L."/>
            <person name="Lipzen A."/>
            <person name="Clum A."/>
            <person name="Barry K."/>
            <person name="Grigoriev I.V."/>
            <person name="Martin F.M."/>
            <person name="Stajich J.E."/>
            <person name="Smith M.E."/>
            <person name="Bonito G."/>
            <person name="Spatafora J.W."/>
        </authorList>
    </citation>
    <scope>NUCLEOTIDE SEQUENCE [LARGE SCALE GENOMIC DNA]</scope>
    <source>
        <strain evidence="3 4">AD002</strain>
    </source>
</reference>
<keyword evidence="2" id="KW-1133">Transmembrane helix</keyword>
<feature type="transmembrane region" description="Helical" evidence="2">
    <location>
        <begin position="357"/>
        <end position="381"/>
    </location>
</feature>
<feature type="region of interest" description="Disordered" evidence="1">
    <location>
        <begin position="481"/>
        <end position="527"/>
    </location>
</feature>
<feature type="compositionally biased region" description="Polar residues" evidence="1">
    <location>
        <begin position="444"/>
        <end position="456"/>
    </location>
</feature>
<evidence type="ECO:0000313" key="3">
    <source>
        <dbReference type="EMBL" id="RUS25997.1"/>
    </source>
</evidence>
<keyword evidence="2" id="KW-0472">Membrane</keyword>
<feature type="compositionally biased region" description="Low complexity" evidence="1">
    <location>
        <begin position="84"/>
        <end position="98"/>
    </location>
</feature>
<keyword evidence="2" id="KW-0812">Transmembrane</keyword>
<feature type="region of interest" description="Disordered" evidence="1">
    <location>
        <begin position="70"/>
        <end position="98"/>
    </location>
</feature>
<dbReference type="Proteomes" id="UP000274822">
    <property type="component" value="Unassembled WGS sequence"/>
</dbReference>
<feature type="region of interest" description="Disordered" evidence="1">
    <location>
        <begin position="434"/>
        <end position="456"/>
    </location>
</feature>
<sequence length="550" mass="59586">MDITAGYPNWTLPADHPNTDPCSRLPFPATLITRSSLPPSLLQPTAPPPIYLFDNEPAFVSASCHLVTTTQTMPRSPRQRRRSPSASSSRPSTTSASRASSTSWLSTSLVTVVALIFCLYPTASFAILGAQCNFSDNQSYVNFVYQDPCGDRLEACWREYAARITFPPNDLDAFSIPHATPANNTCAYKTCSNSDYQGNWTNLTSYPTPRRCPSNTSFCPDSGYDCLPLIPFGQQCQYARDDECQSTDGKGTNGMCLNKVCVAKNVPIGGLCDVEPTEYTFQYRNSDSQTQTIERDNCTTNTYCDTTGPTKKCVQGLPLGSPCTQDRVCYSGSCNNNGAGGAGVCDQPPDSFRQVAMWVWVVIGVSIIIFMLLTLLGLWLLHRWQSAREHDKIRRFYETQEMFRQQNENALPDTREGSIILGTPIVYNQKNASSVSVPRGAESTPASSSNRLSIQSQNRMSETQFANYSLADETQMTETAGAGGLGIGMSHTTRASSTGSFKNSHPLMNEVGGSGAPSGSRSATASPGGLGTIELRVLSASDLVTASCAH</sequence>
<evidence type="ECO:0000256" key="1">
    <source>
        <dbReference type="SAM" id="MobiDB-lite"/>
    </source>
</evidence>
<feature type="compositionally biased region" description="Polar residues" evidence="1">
    <location>
        <begin position="490"/>
        <end position="503"/>
    </location>
</feature>
<evidence type="ECO:0000256" key="2">
    <source>
        <dbReference type="SAM" id="Phobius"/>
    </source>
</evidence>
<evidence type="ECO:0000313" key="4">
    <source>
        <dbReference type="Proteomes" id="UP000274822"/>
    </source>
</evidence>
<organism evidence="3 4">
    <name type="scientific">Jimgerdemannia flammicorona</name>
    <dbReference type="NCBI Taxonomy" id="994334"/>
    <lineage>
        <taxon>Eukaryota</taxon>
        <taxon>Fungi</taxon>
        <taxon>Fungi incertae sedis</taxon>
        <taxon>Mucoromycota</taxon>
        <taxon>Mucoromycotina</taxon>
        <taxon>Endogonomycetes</taxon>
        <taxon>Endogonales</taxon>
        <taxon>Endogonaceae</taxon>
        <taxon>Jimgerdemannia</taxon>
    </lineage>
</organism>
<proteinExistence type="predicted"/>
<comment type="caution">
    <text evidence="3">The sequence shown here is derived from an EMBL/GenBank/DDBJ whole genome shotgun (WGS) entry which is preliminary data.</text>
</comment>
<name>A0A433Q892_9FUNG</name>
<protein>
    <submittedName>
        <fullName evidence="3">Uncharacterized protein</fullName>
    </submittedName>
</protein>
<dbReference type="EMBL" id="RBNJ01011470">
    <property type="protein sequence ID" value="RUS25997.1"/>
    <property type="molecule type" value="Genomic_DNA"/>
</dbReference>
<keyword evidence="4" id="KW-1185">Reference proteome</keyword>